<sequence length="71" mass="7481">MPDIAIFVAANAQDDRHSQPSLLGRCSKQSIICVIACTALLAYELWGRATKAATGATSASAATRQVPHCHN</sequence>
<dbReference type="GeneID" id="95586164"/>
<evidence type="ECO:0000313" key="2">
    <source>
        <dbReference type="Proteomes" id="UP001304534"/>
    </source>
</evidence>
<reference evidence="1 2" key="1">
    <citation type="submission" date="2022-08" db="EMBL/GenBank/DDBJ databases">
        <title>Whole genome sequencing-based tracing of a 2022 introduction and outbreak of Xanthomonas hortorum pv. pelargonii.</title>
        <authorList>
            <person name="Iruegas-Bocardo F."/>
            <person name="Weisberg A.K."/>
            <person name="Riutta E.R."/>
            <person name="Kilday K."/>
            <person name="Bonkowski J.C."/>
            <person name="Creswell T."/>
            <person name="Daughtrey M.L."/>
            <person name="Rane K."/>
            <person name="Grunwald N.J."/>
            <person name="Chang J.H."/>
            <person name="Putnam M.L."/>
        </authorList>
    </citation>
    <scope>NUCLEOTIDE SEQUENCE [LARGE SCALE GENOMIC DNA]</scope>
    <source>
        <strain evidence="1 2">22-325</strain>
    </source>
</reference>
<organism evidence="1 2">
    <name type="scientific">Xanthomonas dyei</name>
    <dbReference type="NCBI Taxonomy" id="743699"/>
    <lineage>
        <taxon>Bacteria</taxon>
        <taxon>Pseudomonadati</taxon>
        <taxon>Pseudomonadota</taxon>
        <taxon>Gammaproteobacteria</taxon>
        <taxon>Lysobacterales</taxon>
        <taxon>Lysobacteraceae</taxon>
        <taxon>Xanthomonas</taxon>
    </lineage>
</organism>
<dbReference type="EMBL" id="CP103840">
    <property type="protein sequence ID" value="WOB25892.1"/>
    <property type="molecule type" value="Genomic_DNA"/>
</dbReference>
<accession>A0ABZ0DBA8</accession>
<keyword evidence="2" id="KW-1185">Reference proteome</keyword>
<name>A0ABZ0DBA8_9XANT</name>
<evidence type="ECO:0000313" key="1">
    <source>
        <dbReference type="EMBL" id="WOB25892.1"/>
    </source>
</evidence>
<proteinExistence type="predicted"/>
<gene>
    <name evidence="1" type="ORF">NYR99_19795</name>
</gene>
<dbReference type="RefSeq" id="WP_316688836.1">
    <property type="nucleotide sequence ID" value="NZ_CP103837.1"/>
</dbReference>
<dbReference type="Proteomes" id="UP001304534">
    <property type="component" value="Chromosome"/>
</dbReference>
<protein>
    <submittedName>
        <fullName evidence="1">Uncharacterized protein</fullName>
    </submittedName>
</protein>